<feature type="region of interest" description="Disordered" evidence="5">
    <location>
        <begin position="173"/>
        <end position="211"/>
    </location>
</feature>
<evidence type="ECO:0000256" key="5">
    <source>
        <dbReference type="SAM" id="MobiDB-lite"/>
    </source>
</evidence>
<dbReference type="GO" id="GO:0005543">
    <property type="term" value="F:phospholipid binding"/>
    <property type="evidence" value="ECO:0007669"/>
    <property type="project" value="TreeGrafter"/>
</dbReference>
<evidence type="ECO:0000256" key="1">
    <source>
        <dbReference type="ARBA" id="ARBA00004132"/>
    </source>
</evidence>
<evidence type="ECO:0000256" key="4">
    <source>
        <dbReference type="ARBA" id="ARBA00023329"/>
    </source>
</evidence>
<organism evidence="7 8">
    <name type="scientific">Morus notabilis</name>
    <dbReference type="NCBI Taxonomy" id="981085"/>
    <lineage>
        <taxon>Eukaryota</taxon>
        <taxon>Viridiplantae</taxon>
        <taxon>Streptophyta</taxon>
        <taxon>Embryophyta</taxon>
        <taxon>Tracheophyta</taxon>
        <taxon>Spermatophyta</taxon>
        <taxon>Magnoliopsida</taxon>
        <taxon>eudicotyledons</taxon>
        <taxon>Gunneridae</taxon>
        <taxon>Pentapetalae</taxon>
        <taxon>rosids</taxon>
        <taxon>fabids</taxon>
        <taxon>Rosales</taxon>
        <taxon>Moraceae</taxon>
        <taxon>Moreae</taxon>
        <taxon>Morus</taxon>
    </lineage>
</organism>
<dbReference type="PANTHER" id="PTHR12276">
    <property type="entry name" value="EPSIN/ENT-RELATED"/>
    <property type="match status" value="1"/>
</dbReference>
<dbReference type="PROSITE" id="PS50942">
    <property type="entry name" value="ENTH"/>
    <property type="match status" value="1"/>
</dbReference>
<keyword evidence="4" id="KW-0968">Cytoplasmic vesicle</keyword>
<dbReference type="EMBL" id="KE345093">
    <property type="protein sequence ID" value="EXB93732.1"/>
    <property type="molecule type" value="Genomic_DNA"/>
</dbReference>
<proteinExistence type="predicted"/>
<dbReference type="SUPFAM" id="SSF48464">
    <property type="entry name" value="ENTH/VHS domain"/>
    <property type="match status" value="1"/>
</dbReference>
<dbReference type="GO" id="GO:0005794">
    <property type="term" value="C:Golgi apparatus"/>
    <property type="evidence" value="ECO:0007669"/>
    <property type="project" value="UniProtKB-SubCell"/>
</dbReference>
<dbReference type="InterPro" id="IPR008942">
    <property type="entry name" value="ENTH_VHS"/>
</dbReference>
<keyword evidence="8" id="KW-1185">Reference proteome</keyword>
<dbReference type="Gene3D" id="1.25.40.90">
    <property type="match status" value="1"/>
</dbReference>
<dbReference type="AlphaFoldDB" id="W9RRU3"/>
<evidence type="ECO:0000256" key="3">
    <source>
        <dbReference type="ARBA" id="ARBA00023034"/>
    </source>
</evidence>
<name>W9RRU3_9ROSA</name>
<feature type="compositionally biased region" description="Low complexity" evidence="5">
    <location>
        <begin position="175"/>
        <end position="209"/>
    </location>
</feature>
<dbReference type="STRING" id="981085.W9RRU3"/>
<dbReference type="GO" id="GO:0005886">
    <property type="term" value="C:plasma membrane"/>
    <property type="evidence" value="ECO:0007669"/>
    <property type="project" value="TreeGrafter"/>
</dbReference>
<feature type="domain" description="ENTH" evidence="6">
    <location>
        <begin position="26"/>
        <end position="159"/>
    </location>
</feature>
<evidence type="ECO:0000313" key="8">
    <source>
        <dbReference type="Proteomes" id="UP000030645"/>
    </source>
</evidence>
<evidence type="ECO:0000259" key="6">
    <source>
        <dbReference type="PROSITE" id="PS50942"/>
    </source>
</evidence>
<reference evidence="8" key="1">
    <citation type="submission" date="2013-01" db="EMBL/GenBank/DDBJ databases">
        <title>Draft Genome Sequence of a Mulberry Tree, Morus notabilis C.K. Schneid.</title>
        <authorList>
            <person name="He N."/>
            <person name="Zhao S."/>
        </authorList>
    </citation>
    <scope>NUCLEOTIDE SEQUENCE</scope>
</reference>
<dbReference type="Proteomes" id="UP000030645">
    <property type="component" value="Unassembled WGS sequence"/>
</dbReference>
<accession>W9RRU3</accession>
<keyword evidence="3" id="KW-0333">Golgi apparatus</keyword>
<dbReference type="GO" id="GO:0030125">
    <property type="term" value="C:clathrin vesicle coat"/>
    <property type="evidence" value="ECO:0007669"/>
    <property type="project" value="TreeGrafter"/>
</dbReference>
<sequence length="371" mass="41210">MGTLLMDHIKKQASSFLQDKYKSARLALTDVTEAEVLAELATNSDQCSPNARTMTIIAEASYGVDDYWRIVDLLHRRLYCVDWKQWRQAYKSLILLEFLLTHGPEDFAEEFVCDTDVIHELGTFQYIDDKGFNWGYSMQRKSEEILKLLGAGKKVLKEARLRALKVTREIQGFGSSTSPVSPSSSSPSPSSCSASESSRNSSFGSFSTSDMNNEMKKIPQFLTTIKDAEGYSQGGIRDDDIEKDGILCSKNKSVEGLHIWDCPSIQGTGCFLEGKDEEDYYEDEKGGGNYNGFVGGIFSKLSGLTGPSRGGNGFRSVSDVGREVKKFNRQFSLWVRVVECVVVFERGATGEFNTLQAPLALQVVDQILTDC</sequence>
<protein>
    <recommendedName>
        <fullName evidence="6">ENTH domain-containing protein</fullName>
    </recommendedName>
</protein>
<dbReference type="SMART" id="SM00273">
    <property type="entry name" value="ENTH"/>
    <property type="match status" value="1"/>
</dbReference>
<evidence type="ECO:0000313" key="7">
    <source>
        <dbReference type="EMBL" id="EXB93732.1"/>
    </source>
</evidence>
<dbReference type="Pfam" id="PF01417">
    <property type="entry name" value="ENTH"/>
    <property type="match status" value="1"/>
</dbReference>
<dbReference type="eggNOG" id="KOG2056">
    <property type="taxonomic scope" value="Eukaryota"/>
</dbReference>
<dbReference type="GO" id="GO:0005768">
    <property type="term" value="C:endosome"/>
    <property type="evidence" value="ECO:0007669"/>
    <property type="project" value="TreeGrafter"/>
</dbReference>
<evidence type="ECO:0000256" key="2">
    <source>
        <dbReference type="ARBA" id="ARBA00004555"/>
    </source>
</evidence>
<comment type="subcellular location">
    <subcellularLocation>
        <location evidence="1">Cytoplasmic vesicle</location>
        <location evidence="1">Clathrin-coated vesicle</location>
    </subcellularLocation>
    <subcellularLocation>
        <location evidence="2">Golgi apparatus</location>
    </subcellularLocation>
</comment>
<dbReference type="CDD" id="cd03571">
    <property type="entry name" value="ENTH"/>
    <property type="match status" value="1"/>
</dbReference>
<dbReference type="GO" id="GO:0030276">
    <property type="term" value="F:clathrin binding"/>
    <property type="evidence" value="ECO:0007669"/>
    <property type="project" value="TreeGrafter"/>
</dbReference>
<dbReference type="InterPro" id="IPR013809">
    <property type="entry name" value="ENTH"/>
</dbReference>
<dbReference type="GO" id="GO:0006897">
    <property type="term" value="P:endocytosis"/>
    <property type="evidence" value="ECO:0007669"/>
    <property type="project" value="TreeGrafter"/>
</dbReference>
<dbReference type="PANTHER" id="PTHR12276:SF95">
    <property type="entry name" value="ENTH_VHS FAMILY PROTEIN"/>
    <property type="match status" value="1"/>
</dbReference>
<gene>
    <name evidence="7" type="ORF">L484_011727</name>
</gene>